<dbReference type="InterPro" id="IPR050900">
    <property type="entry name" value="Transposase_IS3/IS150/IS904"/>
</dbReference>
<dbReference type="Pfam" id="PF00665">
    <property type="entry name" value="rve"/>
    <property type="match status" value="1"/>
</dbReference>
<dbReference type="InterPro" id="IPR036397">
    <property type="entry name" value="RNaseH_sf"/>
</dbReference>
<name>A0A645DG89_9ZZZZ</name>
<dbReference type="Gene3D" id="3.30.420.10">
    <property type="entry name" value="Ribonuclease H-like superfamily/Ribonuclease H"/>
    <property type="match status" value="1"/>
</dbReference>
<organism evidence="2">
    <name type="scientific">bioreactor metagenome</name>
    <dbReference type="NCBI Taxonomy" id="1076179"/>
    <lineage>
        <taxon>unclassified sequences</taxon>
        <taxon>metagenomes</taxon>
        <taxon>ecological metagenomes</taxon>
    </lineage>
</organism>
<dbReference type="NCBIfam" id="NF033516">
    <property type="entry name" value="transpos_IS3"/>
    <property type="match status" value="1"/>
</dbReference>
<dbReference type="InterPro" id="IPR048020">
    <property type="entry name" value="Transpos_IS3"/>
</dbReference>
<dbReference type="GO" id="GO:0015074">
    <property type="term" value="P:DNA integration"/>
    <property type="evidence" value="ECO:0007669"/>
    <property type="project" value="InterPro"/>
</dbReference>
<dbReference type="AlphaFoldDB" id="A0A645DG89"/>
<protein>
    <submittedName>
        <fullName evidence="2">IS3 family transposase ISPpy1</fullName>
    </submittedName>
</protein>
<comment type="caution">
    <text evidence="2">The sequence shown here is derived from an EMBL/GenBank/DDBJ whole genome shotgun (WGS) entry which is preliminary data.</text>
</comment>
<evidence type="ECO:0000259" key="1">
    <source>
        <dbReference type="PROSITE" id="PS50994"/>
    </source>
</evidence>
<dbReference type="PROSITE" id="PS50994">
    <property type="entry name" value="INTEGRASE"/>
    <property type="match status" value="1"/>
</dbReference>
<dbReference type="PANTHER" id="PTHR46889">
    <property type="entry name" value="TRANSPOSASE INSF FOR INSERTION SEQUENCE IS3B-RELATED"/>
    <property type="match status" value="1"/>
</dbReference>
<accession>A0A645DG89</accession>
<dbReference type="EMBL" id="VSSQ01035931">
    <property type="protein sequence ID" value="MPM88289.1"/>
    <property type="molecule type" value="Genomic_DNA"/>
</dbReference>
<dbReference type="InterPro" id="IPR001584">
    <property type="entry name" value="Integrase_cat-core"/>
</dbReference>
<dbReference type="PANTHER" id="PTHR46889:SF4">
    <property type="entry name" value="TRANSPOSASE INSO FOR INSERTION SEQUENCE ELEMENT IS911B-RELATED"/>
    <property type="match status" value="1"/>
</dbReference>
<feature type="domain" description="Integrase catalytic" evidence="1">
    <location>
        <begin position="124"/>
        <end position="285"/>
    </location>
</feature>
<evidence type="ECO:0000313" key="2">
    <source>
        <dbReference type="EMBL" id="MPM88289.1"/>
    </source>
</evidence>
<gene>
    <name evidence="2" type="ORF">SDC9_135391</name>
</gene>
<dbReference type="SUPFAM" id="SSF53098">
    <property type="entry name" value="Ribonuclease H-like"/>
    <property type="match status" value="1"/>
</dbReference>
<dbReference type="GO" id="GO:0003676">
    <property type="term" value="F:nucleic acid binding"/>
    <property type="evidence" value="ECO:0007669"/>
    <property type="project" value="InterPro"/>
</dbReference>
<dbReference type="InterPro" id="IPR012337">
    <property type="entry name" value="RNaseH-like_sf"/>
</dbReference>
<proteinExistence type="predicted"/>
<sequence length="285" mass="33191">MQEGLRKTGDTEVLKKIVSPDCKLSVRRQCELLGLNRSSVYYKPVEESSEDLNLMLKMDKEYHEHPTKGVLGMVDFIKKFGILIGPKKVRRLLRKMGVMTIYPGKNLSKLGMAKYIHSYKLRGLDITHSNQVWCIDITYIPMERGFLYLTAIIDVYSRYIVGWNLSNTLSAECTLNVLKQAIKDCGKPEIINSDQGSQFTCPLWTEYLEEQGITISMDGRGRALDNIYIERFWRTIKQEYIYIWPAEDGSTLVKGIKEYMNYYNNQRTHQSLDRKTPYDWYEFAA</sequence>
<reference evidence="2" key="1">
    <citation type="submission" date="2019-08" db="EMBL/GenBank/DDBJ databases">
        <authorList>
            <person name="Kucharzyk K."/>
            <person name="Murdoch R.W."/>
            <person name="Higgins S."/>
            <person name="Loffler F."/>
        </authorList>
    </citation>
    <scope>NUCLEOTIDE SEQUENCE</scope>
</reference>